<comment type="caution">
    <text evidence="2">The sequence shown here is derived from an EMBL/GenBank/DDBJ whole genome shotgun (WGS) entry which is preliminary data.</text>
</comment>
<sequence>MSITMMMQHLRAGLQIPLDRLRAHPGISITAAIDVLILVLEWLSAPPSGLIMTAVSMLLAACIVATPVAPRMTQWMAVACFCVSSMSVGHSFGYTVIQDFSILIAVGILAYLHPFRDGIAAAAISAIGNSIGNGIADDSPDVSMIATIVKLALPSITAWIIGYAFNLHQNNLRMQKISQEHLAAEQENARLRANANVAVRMHDTLTNDLSCISAIAHQHPDDPEWNVVLQRSQSAFTQAHAVIDYLSGRNVSAQHTSPFMERLHGQLAETKHYLDFLGYHGEATIHGESLVTTHDAEEEILALLKEIGTNIQRHAVAGEAAYILSIDVTPDGVEIFESNDTGQTTLDEAERSGRGLGMHRRQIERLGGTLDTNLDDQLWILHANIPWQVPRSS</sequence>
<dbReference type="EMBL" id="JGYS01000014">
    <property type="protein sequence ID" value="KFI53146.1"/>
    <property type="molecule type" value="Genomic_DNA"/>
</dbReference>
<evidence type="ECO:0000256" key="1">
    <source>
        <dbReference type="SAM" id="Phobius"/>
    </source>
</evidence>
<feature type="transmembrane region" description="Helical" evidence="1">
    <location>
        <begin position="21"/>
        <end position="43"/>
    </location>
</feature>
<dbReference type="Proteomes" id="UP000029072">
    <property type="component" value="Unassembled WGS sequence"/>
</dbReference>
<feature type="transmembrane region" description="Helical" evidence="1">
    <location>
        <begin position="148"/>
        <end position="165"/>
    </location>
</feature>
<evidence type="ECO:0000313" key="2">
    <source>
        <dbReference type="EMBL" id="KFI53146.1"/>
    </source>
</evidence>
<proteinExistence type="predicted"/>
<dbReference type="Gene3D" id="3.30.565.10">
    <property type="entry name" value="Histidine kinase-like ATPase, C-terminal domain"/>
    <property type="match status" value="1"/>
</dbReference>
<keyword evidence="1" id="KW-1133">Transmembrane helix</keyword>
<dbReference type="RefSeq" id="WP_152600362.1">
    <property type="nucleotide sequence ID" value="NZ_JDUV01000011.1"/>
</dbReference>
<gene>
    <name evidence="2" type="ORF">BCAL_2047</name>
</gene>
<dbReference type="AlphaFoldDB" id="A0A087A2Z6"/>
<protein>
    <submittedName>
        <fullName evidence="2">Two-component sensor protein</fullName>
    </submittedName>
</protein>
<feature type="transmembrane region" description="Helical" evidence="1">
    <location>
        <begin position="91"/>
        <end position="112"/>
    </location>
</feature>
<keyword evidence="1" id="KW-0472">Membrane</keyword>
<reference evidence="2 3" key="1">
    <citation type="submission" date="2014-03" db="EMBL/GenBank/DDBJ databases">
        <title>Genomics of Bifidobacteria.</title>
        <authorList>
            <person name="Ventura M."/>
            <person name="Milani C."/>
            <person name="Lugli G.A."/>
        </authorList>
    </citation>
    <scope>NUCLEOTIDE SEQUENCE [LARGE SCALE GENOMIC DNA]</scope>
    <source>
        <strain evidence="2 3">DSM 23973</strain>
    </source>
</reference>
<evidence type="ECO:0000313" key="3">
    <source>
        <dbReference type="Proteomes" id="UP000029072"/>
    </source>
</evidence>
<dbReference type="eggNOG" id="COG4585">
    <property type="taxonomic scope" value="Bacteria"/>
</dbReference>
<name>A0A087A2Z6_9BIFI</name>
<accession>A0A087A2Z6</accession>
<dbReference type="STRING" id="1437609.BCAL_2047"/>
<dbReference type="InterPro" id="IPR036890">
    <property type="entry name" value="HATPase_C_sf"/>
</dbReference>
<organism evidence="2 3">
    <name type="scientific">Bifidobacterium callitrichos DSM 23973</name>
    <dbReference type="NCBI Taxonomy" id="1437609"/>
    <lineage>
        <taxon>Bacteria</taxon>
        <taxon>Bacillati</taxon>
        <taxon>Actinomycetota</taxon>
        <taxon>Actinomycetes</taxon>
        <taxon>Bifidobacteriales</taxon>
        <taxon>Bifidobacteriaceae</taxon>
        <taxon>Bifidobacterium</taxon>
    </lineage>
</organism>
<keyword evidence="1" id="KW-0812">Transmembrane</keyword>
<dbReference type="OrthoDB" id="3233208at2"/>
<feature type="transmembrane region" description="Helical" evidence="1">
    <location>
        <begin position="49"/>
        <end position="70"/>
    </location>
</feature>